<dbReference type="PROSITE" id="PS50405">
    <property type="entry name" value="GST_CTER"/>
    <property type="match status" value="1"/>
</dbReference>
<name>A0ABV7IY16_9SPHN</name>
<feature type="domain" description="GST N-terminal" evidence="1">
    <location>
        <begin position="1"/>
        <end position="80"/>
    </location>
</feature>
<reference evidence="4" key="1">
    <citation type="journal article" date="2019" name="Int. J. Syst. Evol. Microbiol.">
        <title>The Global Catalogue of Microorganisms (GCM) 10K type strain sequencing project: providing services to taxonomists for standard genome sequencing and annotation.</title>
        <authorList>
            <consortium name="The Broad Institute Genomics Platform"/>
            <consortium name="The Broad Institute Genome Sequencing Center for Infectious Disease"/>
            <person name="Wu L."/>
            <person name="Ma J."/>
        </authorList>
    </citation>
    <scope>NUCLEOTIDE SEQUENCE [LARGE SCALE GENOMIC DNA]</scope>
    <source>
        <strain evidence="4">KCTC 42984</strain>
    </source>
</reference>
<dbReference type="Pfam" id="PF13410">
    <property type="entry name" value="GST_C_2"/>
    <property type="match status" value="1"/>
</dbReference>
<dbReference type="InterPro" id="IPR004045">
    <property type="entry name" value="Glutathione_S-Trfase_N"/>
</dbReference>
<comment type="caution">
    <text evidence="3">The sequence shown here is derived from an EMBL/GenBank/DDBJ whole genome shotgun (WGS) entry which is preliminary data.</text>
</comment>
<evidence type="ECO:0000313" key="3">
    <source>
        <dbReference type="EMBL" id="MFC3175092.1"/>
    </source>
</evidence>
<dbReference type="Gene3D" id="3.40.30.10">
    <property type="entry name" value="Glutaredoxin"/>
    <property type="match status" value="1"/>
</dbReference>
<dbReference type="SUPFAM" id="SSF52833">
    <property type="entry name" value="Thioredoxin-like"/>
    <property type="match status" value="1"/>
</dbReference>
<dbReference type="Proteomes" id="UP001595604">
    <property type="component" value="Unassembled WGS sequence"/>
</dbReference>
<dbReference type="SFLD" id="SFLDS00019">
    <property type="entry name" value="Glutathione_Transferase_(cytos"/>
    <property type="match status" value="1"/>
</dbReference>
<gene>
    <name evidence="3" type="ORF">ACFOD9_12605</name>
</gene>
<feature type="domain" description="GST C-terminal" evidence="2">
    <location>
        <begin position="85"/>
        <end position="207"/>
    </location>
</feature>
<dbReference type="PANTHER" id="PTHR44051">
    <property type="entry name" value="GLUTATHIONE S-TRANSFERASE-RELATED"/>
    <property type="match status" value="1"/>
</dbReference>
<dbReference type="EMBL" id="JBHRTQ010000010">
    <property type="protein sequence ID" value="MFC3175092.1"/>
    <property type="molecule type" value="Genomic_DNA"/>
</dbReference>
<evidence type="ECO:0000259" key="1">
    <source>
        <dbReference type="PROSITE" id="PS50404"/>
    </source>
</evidence>
<dbReference type="InterPro" id="IPR036282">
    <property type="entry name" value="Glutathione-S-Trfase_C_sf"/>
</dbReference>
<dbReference type="InterPro" id="IPR036249">
    <property type="entry name" value="Thioredoxin-like_sf"/>
</dbReference>
<dbReference type="InterPro" id="IPR040079">
    <property type="entry name" value="Glutathione_S-Trfase"/>
</dbReference>
<keyword evidence="4" id="KW-1185">Reference proteome</keyword>
<dbReference type="PROSITE" id="PS50404">
    <property type="entry name" value="GST_NTER"/>
    <property type="match status" value="1"/>
</dbReference>
<organism evidence="3 4">
    <name type="scientific">Novosphingobium bradum</name>
    <dbReference type="NCBI Taxonomy" id="1737444"/>
    <lineage>
        <taxon>Bacteria</taxon>
        <taxon>Pseudomonadati</taxon>
        <taxon>Pseudomonadota</taxon>
        <taxon>Alphaproteobacteria</taxon>
        <taxon>Sphingomonadales</taxon>
        <taxon>Sphingomonadaceae</taxon>
        <taxon>Novosphingobium</taxon>
    </lineage>
</organism>
<dbReference type="SFLD" id="SFLDG00358">
    <property type="entry name" value="Main_(cytGST)"/>
    <property type="match status" value="1"/>
</dbReference>
<evidence type="ECO:0000313" key="4">
    <source>
        <dbReference type="Proteomes" id="UP001595604"/>
    </source>
</evidence>
<protein>
    <submittedName>
        <fullName evidence="3">Glutathione S-transferase family protein</fullName>
    </submittedName>
</protein>
<accession>A0ABV7IY16</accession>
<dbReference type="CDD" id="cd03046">
    <property type="entry name" value="GST_N_GTT1_like"/>
    <property type="match status" value="1"/>
</dbReference>
<evidence type="ECO:0000259" key="2">
    <source>
        <dbReference type="PROSITE" id="PS50405"/>
    </source>
</evidence>
<sequence length="207" mass="23036">MIRLHHLDHSQSMRVLWLLEELGLPYEIVAYARGKDNRAPEALKAIHPLGKSPVIEDGGRIIAETGAIADYLVERAGGRLGAPADEDSRLRLRYFCHYAQASVLPAVFTGMAFGKVPLVGKALRQGYRPYLDTHLDFLEAELATRTWLVGDEFTLADIMMGFPIELAQATFGDLGTRPRLEAWLARAQDRPAYRVARAKGGDYNLAF</sequence>
<dbReference type="Gene3D" id="1.20.1050.10">
    <property type="match status" value="1"/>
</dbReference>
<dbReference type="PANTHER" id="PTHR44051:SF9">
    <property type="entry name" value="GLUTATHIONE S-TRANSFERASE 1"/>
    <property type="match status" value="1"/>
</dbReference>
<dbReference type="SUPFAM" id="SSF47616">
    <property type="entry name" value="GST C-terminal domain-like"/>
    <property type="match status" value="1"/>
</dbReference>
<dbReference type="Pfam" id="PF02798">
    <property type="entry name" value="GST_N"/>
    <property type="match status" value="1"/>
</dbReference>
<proteinExistence type="predicted"/>
<dbReference type="SFLD" id="SFLDG01150">
    <property type="entry name" value="Main.1:_Beta-like"/>
    <property type="match status" value="1"/>
</dbReference>
<dbReference type="RefSeq" id="WP_379510464.1">
    <property type="nucleotide sequence ID" value="NZ_JBHRTQ010000010.1"/>
</dbReference>
<dbReference type="InterPro" id="IPR010987">
    <property type="entry name" value="Glutathione-S-Trfase_C-like"/>
</dbReference>